<keyword evidence="1" id="KW-0472">Membrane</keyword>
<dbReference type="PATRIC" id="fig|1225564.3.peg.1183"/>
<keyword evidence="1" id="KW-0812">Transmembrane</keyword>
<protein>
    <submittedName>
        <fullName evidence="2">Uncharacterized protein</fullName>
    </submittedName>
</protein>
<keyword evidence="1" id="KW-1133">Transmembrane helix</keyword>
<dbReference type="AlphaFoldDB" id="A0A0H1RA79"/>
<keyword evidence="3" id="KW-1185">Reference proteome</keyword>
<reference evidence="2 3" key="1">
    <citation type="submission" date="2015-05" db="EMBL/GenBank/DDBJ databases">
        <title>Draft genome sequence of Microvirga vignae strain BR3299, a novel nitrogen fixing bacteria isolated from Brazil semi-aired region.</title>
        <authorList>
            <person name="Zilli J.E."/>
            <person name="Passos S.R."/>
            <person name="Leite J."/>
            <person name="Baldani J.I."/>
            <person name="Xavier G.R."/>
            <person name="Rumjaneck N.G."/>
            <person name="Simoes-Araujo J.L."/>
        </authorList>
    </citation>
    <scope>NUCLEOTIDE SEQUENCE [LARGE SCALE GENOMIC DNA]</scope>
    <source>
        <strain evidence="2 3">BR3299</strain>
    </source>
</reference>
<dbReference type="EMBL" id="LCYG01000148">
    <property type="protein sequence ID" value="KLK89492.1"/>
    <property type="molecule type" value="Genomic_DNA"/>
</dbReference>
<name>A0A0H1RA79_9HYPH</name>
<proteinExistence type="predicted"/>
<sequence>MALGGFTVKQHWSNKKAAHPERPLAVFRPCSQAEAFFRPRLAGAFAGALFTAASVAALAWVDFERC</sequence>
<dbReference type="Proteomes" id="UP000035489">
    <property type="component" value="Unassembled WGS sequence"/>
</dbReference>
<gene>
    <name evidence="2" type="ORF">AA309_31055</name>
</gene>
<organism evidence="2 3">
    <name type="scientific">Microvirga vignae</name>
    <dbReference type="NCBI Taxonomy" id="1225564"/>
    <lineage>
        <taxon>Bacteria</taxon>
        <taxon>Pseudomonadati</taxon>
        <taxon>Pseudomonadota</taxon>
        <taxon>Alphaproteobacteria</taxon>
        <taxon>Hyphomicrobiales</taxon>
        <taxon>Methylobacteriaceae</taxon>
        <taxon>Microvirga</taxon>
    </lineage>
</organism>
<feature type="transmembrane region" description="Helical" evidence="1">
    <location>
        <begin position="41"/>
        <end position="61"/>
    </location>
</feature>
<comment type="caution">
    <text evidence="2">The sequence shown here is derived from an EMBL/GenBank/DDBJ whole genome shotgun (WGS) entry which is preliminary data.</text>
</comment>
<accession>A0A0H1RA79</accession>
<evidence type="ECO:0000313" key="3">
    <source>
        <dbReference type="Proteomes" id="UP000035489"/>
    </source>
</evidence>
<evidence type="ECO:0000256" key="1">
    <source>
        <dbReference type="SAM" id="Phobius"/>
    </source>
</evidence>
<evidence type="ECO:0000313" key="2">
    <source>
        <dbReference type="EMBL" id="KLK89492.1"/>
    </source>
</evidence>